<evidence type="ECO:0000256" key="1">
    <source>
        <dbReference type="ARBA" id="ARBA00004141"/>
    </source>
</evidence>
<dbReference type="EMBL" id="LIAE01007739">
    <property type="protein sequence ID" value="PAV77251.1"/>
    <property type="molecule type" value="Genomic_DNA"/>
</dbReference>
<comment type="subcellular location">
    <subcellularLocation>
        <location evidence="1">Membrane</location>
        <topology evidence="1">Multi-pass membrane protein</topology>
    </subcellularLocation>
</comment>
<organism evidence="7 8">
    <name type="scientific">Diploscapter pachys</name>
    <dbReference type="NCBI Taxonomy" id="2018661"/>
    <lineage>
        <taxon>Eukaryota</taxon>
        <taxon>Metazoa</taxon>
        <taxon>Ecdysozoa</taxon>
        <taxon>Nematoda</taxon>
        <taxon>Chromadorea</taxon>
        <taxon>Rhabditida</taxon>
        <taxon>Rhabditina</taxon>
        <taxon>Rhabditomorpha</taxon>
        <taxon>Rhabditoidea</taxon>
        <taxon>Rhabditidae</taxon>
        <taxon>Diploscapter</taxon>
    </lineage>
</organism>
<dbReference type="OrthoDB" id="655540at2759"/>
<feature type="transmembrane region" description="Helical" evidence="5">
    <location>
        <begin position="113"/>
        <end position="132"/>
    </location>
</feature>
<dbReference type="Proteomes" id="UP000218231">
    <property type="component" value="Unassembled WGS sequence"/>
</dbReference>
<dbReference type="PANTHER" id="PTHR22950">
    <property type="entry name" value="AMINO ACID TRANSPORTER"/>
    <property type="match status" value="1"/>
</dbReference>
<reference evidence="7 8" key="1">
    <citation type="journal article" date="2017" name="Curr. Biol.">
        <title>Genome architecture and evolution of a unichromosomal asexual nematode.</title>
        <authorList>
            <person name="Fradin H."/>
            <person name="Zegar C."/>
            <person name="Gutwein M."/>
            <person name="Lucas J."/>
            <person name="Kovtun M."/>
            <person name="Corcoran D."/>
            <person name="Baugh L.R."/>
            <person name="Kiontke K."/>
            <person name="Gunsalus K."/>
            <person name="Fitch D.H."/>
            <person name="Piano F."/>
        </authorList>
    </citation>
    <scope>NUCLEOTIDE SEQUENCE [LARGE SCALE GENOMIC DNA]</scope>
    <source>
        <strain evidence="7">PF1309</strain>
    </source>
</reference>
<keyword evidence="3 5" id="KW-1133">Transmembrane helix</keyword>
<feature type="transmembrane region" description="Helical" evidence="5">
    <location>
        <begin position="315"/>
        <end position="338"/>
    </location>
</feature>
<dbReference type="PANTHER" id="PTHR22950:SF703">
    <property type="entry name" value="AMINO ACID TRANSPORTER TRANSMEMBRANE DOMAIN-CONTAINING PROTEIN"/>
    <property type="match status" value="1"/>
</dbReference>
<evidence type="ECO:0000313" key="8">
    <source>
        <dbReference type="Proteomes" id="UP000218231"/>
    </source>
</evidence>
<feature type="transmembrane region" description="Helical" evidence="5">
    <location>
        <begin position="229"/>
        <end position="249"/>
    </location>
</feature>
<evidence type="ECO:0000256" key="5">
    <source>
        <dbReference type="SAM" id="Phobius"/>
    </source>
</evidence>
<dbReference type="GO" id="GO:0015179">
    <property type="term" value="F:L-amino acid transmembrane transporter activity"/>
    <property type="evidence" value="ECO:0007669"/>
    <property type="project" value="TreeGrafter"/>
</dbReference>
<feature type="transmembrane region" description="Helical" evidence="5">
    <location>
        <begin position="138"/>
        <end position="159"/>
    </location>
</feature>
<sequence length="394" mass="43672">MGGGMIALPIAMSNTGLVAGLIILLAASIFSAYTGIQLSENWCMMQRRWPEVYQKEICRRPYPEMAYRAFGEKGRFLESINLSITQFMIATVLIQLCARNLTTLINVFFKTHIEFCVFIVVVVVIVWPFIMLKSPNDFWPAACLAAASSILAACLMVVGSSIDMQECRKEIAYPEVTFKNFFLAYGTIVFAFDYMDLAICQYPDYSPCNAYSHNRLLTFVSAGFGIRRVIVRSVLLGASLFVALSLPNFGIFLDLVGATTISLGTMILPAVFWMFIKASEKKRSHMIQNGQLSKGAPDDQHASIMDIWRFIDKKIIIWNILVLAFGISGGICSTYSAITEFAGANFEAPCYVNWIKNGIHMQGASGGSVNCCGGYKNVSVYHLDPSKICSIHKN</sequence>
<dbReference type="InterPro" id="IPR013057">
    <property type="entry name" value="AA_transpt_TM"/>
</dbReference>
<accession>A0A2A2KTK8</accession>
<evidence type="ECO:0000313" key="7">
    <source>
        <dbReference type="EMBL" id="PAV77251.1"/>
    </source>
</evidence>
<evidence type="ECO:0000259" key="6">
    <source>
        <dbReference type="Pfam" id="PF01490"/>
    </source>
</evidence>
<keyword evidence="8" id="KW-1185">Reference proteome</keyword>
<comment type="caution">
    <text evidence="7">The sequence shown here is derived from an EMBL/GenBank/DDBJ whole genome shotgun (WGS) entry which is preliminary data.</text>
</comment>
<proteinExistence type="predicted"/>
<gene>
    <name evidence="7" type="ORF">WR25_17912</name>
</gene>
<feature type="domain" description="Amino acid transporter transmembrane" evidence="6">
    <location>
        <begin position="1"/>
        <end position="194"/>
    </location>
</feature>
<feature type="transmembrane region" description="Helical" evidence="5">
    <location>
        <begin position="255"/>
        <end position="276"/>
    </location>
</feature>
<evidence type="ECO:0000256" key="2">
    <source>
        <dbReference type="ARBA" id="ARBA00022692"/>
    </source>
</evidence>
<feature type="domain" description="Amino acid transporter transmembrane" evidence="6">
    <location>
        <begin position="225"/>
        <end position="283"/>
    </location>
</feature>
<dbReference type="AlphaFoldDB" id="A0A2A2KTK8"/>
<evidence type="ECO:0000256" key="4">
    <source>
        <dbReference type="ARBA" id="ARBA00023136"/>
    </source>
</evidence>
<dbReference type="GO" id="GO:0005774">
    <property type="term" value="C:vacuolar membrane"/>
    <property type="evidence" value="ECO:0007669"/>
    <property type="project" value="TreeGrafter"/>
</dbReference>
<keyword evidence="2 5" id="KW-0812">Transmembrane</keyword>
<protein>
    <recommendedName>
        <fullName evidence="6">Amino acid transporter transmembrane domain-containing protein</fullName>
    </recommendedName>
</protein>
<dbReference type="Pfam" id="PF01490">
    <property type="entry name" value="Aa_trans"/>
    <property type="match status" value="2"/>
</dbReference>
<name>A0A2A2KTK8_9BILA</name>
<keyword evidence="4 5" id="KW-0472">Membrane</keyword>
<dbReference type="STRING" id="2018661.A0A2A2KTK8"/>
<evidence type="ECO:0000256" key="3">
    <source>
        <dbReference type="ARBA" id="ARBA00022989"/>
    </source>
</evidence>